<protein>
    <submittedName>
        <fullName evidence="1">Uncharacterized protein</fullName>
    </submittedName>
</protein>
<proteinExistence type="predicted"/>
<reference evidence="1" key="1">
    <citation type="submission" date="2023-09" db="UniProtKB">
        <authorList>
            <consortium name="Ensembl"/>
        </authorList>
    </citation>
    <scope>IDENTIFICATION</scope>
</reference>
<dbReference type="Ensembl" id="ENSSPAT00000003068.1">
    <property type="protein sequence ID" value="ENSSPAP00000003023.1"/>
    <property type="gene ID" value="ENSSPAG00000002318.1"/>
</dbReference>
<accession>A0A3B4Z2K9</accession>
<name>A0A3B4Z2K9_9TELE</name>
<organism evidence="1">
    <name type="scientific">Stegastes partitus</name>
    <name type="common">bicolor damselfish</name>
    <dbReference type="NCBI Taxonomy" id="144197"/>
    <lineage>
        <taxon>Eukaryota</taxon>
        <taxon>Metazoa</taxon>
        <taxon>Chordata</taxon>
        <taxon>Craniata</taxon>
        <taxon>Vertebrata</taxon>
        <taxon>Euteleostomi</taxon>
        <taxon>Actinopterygii</taxon>
        <taxon>Neopterygii</taxon>
        <taxon>Teleostei</taxon>
        <taxon>Neoteleostei</taxon>
        <taxon>Acanthomorphata</taxon>
        <taxon>Ovalentaria</taxon>
        <taxon>Pomacentridae</taxon>
        <taxon>Stegastes</taxon>
    </lineage>
</organism>
<sequence length="93" mass="10382">MSCGCPLTDAVSRSSSLFLLLTSLVSTNHRSTEVTSVQRLIIELMLCLAQRCLLQHLLSCRVSQNSELISCQGFSLKKKKIMWKLLNKINGTL</sequence>
<dbReference type="AlphaFoldDB" id="A0A3B4Z2K9"/>
<evidence type="ECO:0000313" key="1">
    <source>
        <dbReference type="Ensembl" id="ENSSPAP00000003023.1"/>
    </source>
</evidence>